<name>A0A8J3VXS1_9ACTN</name>
<dbReference type="EMBL" id="BOOG01000007">
    <property type="protein sequence ID" value="GIH68195.1"/>
    <property type="molecule type" value="Genomic_DNA"/>
</dbReference>
<dbReference type="AlphaFoldDB" id="A0A8J3VXS1"/>
<accession>A0A8J3VXS1</accession>
<dbReference type="Proteomes" id="UP000610966">
    <property type="component" value="Unassembled WGS sequence"/>
</dbReference>
<sequence length="88" mass="8866">MSGAATATRMKNRTMTADATPVLSRRNRRHISCPGERPTKAEAGCAGSAEPAVSAVASVPAGEGAGEGNVMGAVLPGWTVSESDAVRL</sequence>
<gene>
    <name evidence="2" type="ORF">Mth01_04480</name>
</gene>
<protein>
    <submittedName>
        <fullName evidence="2">Uncharacterized protein</fullName>
    </submittedName>
</protein>
<organism evidence="2 3">
    <name type="scientific">Sphaerimonospora thailandensis</name>
    <dbReference type="NCBI Taxonomy" id="795644"/>
    <lineage>
        <taxon>Bacteria</taxon>
        <taxon>Bacillati</taxon>
        <taxon>Actinomycetota</taxon>
        <taxon>Actinomycetes</taxon>
        <taxon>Streptosporangiales</taxon>
        <taxon>Streptosporangiaceae</taxon>
        <taxon>Sphaerimonospora</taxon>
    </lineage>
</organism>
<feature type="region of interest" description="Disordered" evidence="1">
    <location>
        <begin position="1"/>
        <end position="46"/>
    </location>
</feature>
<evidence type="ECO:0000313" key="3">
    <source>
        <dbReference type="Proteomes" id="UP000610966"/>
    </source>
</evidence>
<reference evidence="2" key="1">
    <citation type="submission" date="2021-01" db="EMBL/GenBank/DDBJ databases">
        <title>Whole genome shotgun sequence of Sphaerimonospora thailandensis NBRC 107569.</title>
        <authorList>
            <person name="Komaki H."/>
            <person name="Tamura T."/>
        </authorList>
    </citation>
    <scope>NUCLEOTIDE SEQUENCE</scope>
    <source>
        <strain evidence="2">NBRC 107569</strain>
    </source>
</reference>
<comment type="caution">
    <text evidence="2">The sequence shown here is derived from an EMBL/GenBank/DDBJ whole genome shotgun (WGS) entry which is preliminary data.</text>
</comment>
<evidence type="ECO:0000313" key="2">
    <source>
        <dbReference type="EMBL" id="GIH68195.1"/>
    </source>
</evidence>
<proteinExistence type="predicted"/>
<evidence type="ECO:0000256" key="1">
    <source>
        <dbReference type="SAM" id="MobiDB-lite"/>
    </source>
</evidence>
<keyword evidence="3" id="KW-1185">Reference proteome</keyword>